<organism evidence="3 4">
    <name type="scientific">Kazachstania africana (strain ATCC 22294 / BCRC 22015 / CBS 2517 / CECT 1963 / NBRC 1671 / NRRL Y-8276)</name>
    <name type="common">Yeast</name>
    <name type="synonym">Kluyveromyces africanus</name>
    <dbReference type="NCBI Taxonomy" id="1071382"/>
    <lineage>
        <taxon>Eukaryota</taxon>
        <taxon>Fungi</taxon>
        <taxon>Dikarya</taxon>
        <taxon>Ascomycota</taxon>
        <taxon>Saccharomycotina</taxon>
        <taxon>Saccharomycetes</taxon>
        <taxon>Saccharomycetales</taxon>
        <taxon>Saccharomycetaceae</taxon>
        <taxon>Kazachstania</taxon>
    </lineage>
</organism>
<dbReference type="InterPro" id="IPR036770">
    <property type="entry name" value="Ankyrin_rpt-contain_sf"/>
</dbReference>
<dbReference type="GO" id="GO:0005085">
    <property type="term" value="F:guanyl-nucleotide exchange factor activity"/>
    <property type="evidence" value="ECO:0007669"/>
    <property type="project" value="TreeGrafter"/>
</dbReference>
<dbReference type="HOGENOM" id="CLU_008912_0_0_1"/>
<dbReference type="GO" id="GO:0005770">
    <property type="term" value="C:late endosome"/>
    <property type="evidence" value="ECO:0007669"/>
    <property type="project" value="TreeGrafter"/>
</dbReference>
<keyword evidence="4" id="KW-1185">Reference proteome</keyword>
<name>H2B1Z7_KAZAF</name>
<dbReference type="InterPro" id="IPR003123">
    <property type="entry name" value="VPS9"/>
</dbReference>
<dbReference type="Proteomes" id="UP000005220">
    <property type="component" value="Chromosome 12"/>
</dbReference>
<dbReference type="PANTHER" id="PTHR24170:SF1">
    <property type="entry name" value="DOMAIN PROTEIN, PUTATIVE (AFU_ORTHOLOGUE AFUA_1G09870)-RELATED"/>
    <property type="match status" value="1"/>
</dbReference>
<evidence type="ECO:0000259" key="2">
    <source>
        <dbReference type="PROSITE" id="PS51205"/>
    </source>
</evidence>
<dbReference type="Gene3D" id="1.20.1050.80">
    <property type="entry name" value="VPS9 domain"/>
    <property type="match status" value="1"/>
</dbReference>
<protein>
    <recommendedName>
        <fullName evidence="2">VPS9 domain-containing protein</fullName>
    </recommendedName>
</protein>
<accession>H2B1Z7</accession>
<dbReference type="OrthoDB" id="7464126at2759"/>
<sequence>MSQYESEIARYGPFQSIAAVFERLDSEKVTTKESFIVLISLESMGYNIFIKENDSTYRSVDGKLQEVRVRHNLVKWKNQTFQINESDLLLLEDKRQCLVLWINDVKAADAIDTDGGKPSLVGGLFHRHQSQDFSADMSGLINDWIRFVSDPQKSITDVVFGINNVIKSLPDENSVKIFEARLYSSIWNKLVHQTSEPQNIDKFYGCYISFHELNINDYYSLPFNKFSLRDVVFIENVVDLACKEFVKLRESLSFDEKIDILLSTFNILTSKLPQLEIDADNLLNFMLIIINRVKLNNLNEHFHYLQNFNFKQNKDFGILNYAISTLGAVLYYIDNNLDKFKRYTDAIQDSKISEEKLKYRNENGESYLCHCIITKDNDTLRELLFSSEYIKNFPMEDILDDQTIDGSTLLMVAVKCLNTTAASILINIIINNGTPDEIRTYVNSVDENNRNVGHFITNQYYLLCKIGPYLNWNCKDKRTGQTPLFNIFRSYDQSIKSYKKMSRRSFRFAMDSGDFQLKKHIDNSNNTLLHILKTNIQMILPHASLFINSPNSLGMTPLMVFCKYRRLYNIQILLSSKFKDRVSIFETQQVHNAWSNCFSLTNDDQILNLLGKFAIKNYSIFGNCFTHSLKQFLHKSKHGNKNQYSVKITLKFEKKYKTIRFNIKTIKALINMVLTSNSHVSSFLPLYKVFNELNGIASMISTKSKILFINNLNVILDTILFLELVPREGFILEARLKDYLRNQRKIKTVATKSKKLQIEDINMISNFLKFNLNELNAFKNGVKKILRQMNSINLKLFDQRISYMDLLHCPDVVVHLNNPLWNLNYNILISNFQILENSIDNTLHFLKVFQNEKIRKWWKLNNELINLTKLASNSDDDLLRSFFNRKEKLSIEIDDKIRSINELNCDIFVSHELLAVEINNFMKFKPLFITRTLVVWAHRNCL</sequence>
<dbReference type="GeneID" id="13886855"/>
<dbReference type="GO" id="GO:0045022">
    <property type="term" value="P:early endosome to late endosome transport"/>
    <property type="evidence" value="ECO:0007669"/>
    <property type="project" value="TreeGrafter"/>
</dbReference>
<comment type="similarity">
    <text evidence="1">Belongs to the UPF0507 family.</text>
</comment>
<dbReference type="KEGG" id="kaf:KAFR_0L00400"/>
<dbReference type="EMBL" id="HE650832">
    <property type="protein sequence ID" value="CCF60647.1"/>
    <property type="molecule type" value="Genomic_DNA"/>
</dbReference>
<feature type="domain" description="VPS9" evidence="2">
    <location>
        <begin position="198"/>
        <end position="342"/>
    </location>
</feature>
<dbReference type="InterPro" id="IPR037191">
    <property type="entry name" value="VPS9_dom_sf"/>
</dbReference>
<proteinExistence type="inferred from homology"/>
<reference evidence="3 4" key="1">
    <citation type="journal article" date="2011" name="Proc. Natl. Acad. Sci. U.S.A.">
        <title>Evolutionary erosion of yeast sex chromosomes by mating-type switching accidents.</title>
        <authorList>
            <person name="Gordon J.L."/>
            <person name="Armisen D."/>
            <person name="Proux-Wera E."/>
            <person name="Oheigeartaigh S.S."/>
            <person name="Byrne K.P."/>
            <person name="Wolfe K.H."/>
        </authorList>
    </citation>
    <scope>NUCLEOTIDE SEQUENCE [LARGE SCALE GENOMIC DNA]</scope>
    <source>
        <strain evidence="4">ATCC 22294 / BCRC 22015 / CBS 2517 / CECT 1963 / NBRC 1671 / NRRL Y-8276</strain>
    </source>
</reference>
<dbReference type="RefSeq" id="XP_003959782.1">
    <property type="nucleotide sequence ID" value="XM_003959733.1"/>
</dbReference>
<dbReference type="GO" id="GO:0005886">
    <property type="term" value="C:plasma membrane"/>
    <property type="evidence" value="ECO:0007669"/>
    <property type="project" value="TreeGrafter"/>
</dbReference>
<dbReference type="InterPro" id="IPR051248">
    <property type="entry name" value="UPF0507/Ank_repeat_27"/>
</dbReference>
<evidence type="ECO:0000256" key="1">
    <source>
        <dbReference type="ARBA" id="ARBA00007428"/>
    </source>
</evidence>
<dbReference type="FunCoup" id="H2B1Z7">
    <property type="interactions" value="29"/>
</dbReference>
<dbReference type="Gene3D" id="1.25.40.20">
    <property type="entry name" value="Ankyrin repeat-containing domain"/>
    <property type="match status" value="1"/>
</dbReference>
<evidence type="ECO:0000313" key="4">
    <source>
        <dbReference type="Proteomes" id="UP000005220"/>
    </source>
</evidence>
<dbReference type="STRING" id="1071382.H2B1Z7"/>
<dbReference type="Pfam" id="PF02204">
    <property type="entry name" value="VPS9"/>
    <property type="match status" value="1"/>
</dbReference>
<dbReference type="PANTHER" id="PTHR24170">
    <property type="entry name" value="ANKYRIN REPEAT DOMAIN-CONTAINING PROTEIN 27"/>
    <property type="match status" value="1"/>
</dbReference>
<evidence type="ECO:0000313" key="3">
    <source>
        <dbReference type="EMBL" id="CCF60647.1"/>
    </source>
</evidence>
<dbReference type="SUPFAM" id="SSF48403">
    <property type="entry name" value="Ankyrin repeat"/>
    <property type="match status" value="1"/>
</dbReference>
<gene>
    <name evidence="3" type="primary">KAFR0L00400</name>
    <name evidence="3" type="ORF">KAFR_0L00400</name>
</gene>
<dbReference type="SUPFAM" id="SSF109993">
    <property type="entry name" value="VPS9 domain"/>
    <property type="match status" value="1"/>
</dbReference>
<dbReference type="PROSITE" id="PS51205">
    <property type="entry name" value="VPS9"/>
    <property type="match status" value="1"/>
</dbReference>
<dbReference type="GO" id="GO:0097422">
    <property type="term" value="C:tubular endosome"/>
    <property type="evidence" value="ECO:0007669"/>
    <property type="project" value="TreeGrafter"/>
</dbReference>
<dbReference type="AlphaFoldDB" id="H2B1Z7"/>
<dbReference type="GO" id="GO:0005769">
    <property type="term" value="C:early endosome"/>
    <property type="evidence" value="ECO:0007669"/>
    <property type="project" value="TreeGrafter"/>
</dbReference>
<dbReference type="GO" id="GO:0030133">
    <property type="term" value="C:transport vesicle"/>
    <property type="evidence" value="ECO:0007669"/>
    <property type="project" value="TreeGrafter"/>
</dbReference>
<dbReference type="GO" id="GO:0000149">
    <property type="term" value="F:SNARE binding"/>
    <property type="evidence" value="ECO:0007669"/>
    <property type="project" value="TreeGrafter"/>
</dbReference>
<dbReference type="eggNOG" id="ENOG502R3ZQ">
    <property type="taxonomic scope" value="Eukaryota"/>
</dbReference>
<dbReference type="InParanoid" id="H2B1Z7"/>